<accession>A0A9W9U3R3</accession>
<name>A0A9W9U3R3_9EURO</name>
<keyword evidence="2" id="KW-1185">Reference proteome</keyword>
<dbReference type="AlphaFoldDB" id="A0A9W9U3R3"/>
<gene>
    <name evidence="1" type="ORF">N7476_005613</name>
</gene>
<reference evidence="1" key="1">
    <citation type="submission" date="2022-12" db="EMBL/GenBank/DDBJ databases">
        <authorList>
            <person name="Petersen C."/>
        </authorList>
    </citation>
    <scope>NUCLEOTIDE SEQUENCE</scope>
    <source>
        <strain evidence="1">IBT 21472</strain>
    </source>
</reference>
<protein>
    <recommendedName>
        <fullName evidence="3">ER-bound oxygenase mpaB/mpaB'/Rubber oxygenase catalytic domain-containing protein</fullName>
    </recommendedName>
</protein>
<comment type="caution">
    <text evidence="1">The sequence shown here is derived from an EMBL/GenBank/DDBJ whole genome shotgun (WGS) entry which is preliminary data.</text>
</comment>
<sequence>MTGTTLKPHYADKPYKWVKQEIEASDPEKDYEKIWRLSIEYTGGGAFIQNMIYALTFPNFIANEWGAQVVWRDDGGKVLSRATDRVNETQYHNSVWWFYGPHHPETKKSAHTINKRHEYYAQKYPGSFTHEIDYTYVLCFSAISVHRLRQRLRLSGFDEKQKIAAHRFWKEMSHLFFVEVPGNPLEEWLPLSDFPEDWNAMYRFCEDVENNNMEQTEKGHLIAETIFDQFAYRFFPPSLRSLGRAFPITLSLPQTLKAHQIRPTNPILARIIIFVVGTFMWFMETFFPDPKISYQESIRLQTAKDKANFNAQKRDMDRRFPAVFGDNHRASPTFCPFAMKSEKTA</sequence>
<reference evidence="1" key="2">
    <citation type="journal article" date="2023" name="IMA Fungus">
        <title>Comparative genomic study of the Penicillium genus elucidates a diverse pangenome and 15 lateral gene transfer events.</title>
        <authorList>
            <person name="Petersen C."/>
            <person name="Sorensen T."/>
            <person name="Nielsen M.R."/>
            <person name="Sondergaard T.E."/>
            <person name="Sorensen J.L."/>
            <person name="Fitzpatrick D.A."/>
            <person name="Frisvad J.C."/>
            <person name="Nielsen K.L."/>
        </authorList>
    </citation>
    <scope>NUCLEOTIDE SEQUENCE</scope>
    <source>
        <strain evidence="1">IBT 21472</strain>
    </source>
</reference>
<evidence type="ECO:0000313" key="2">
    <source>
        <dbReference type="Proteomes" id="UP001147746"/>
    </source>
</evidence>
<evidence type="ECO:0000313" key="1">
    <source>
        <dbReference type="EMBL" id="KAJ5315306.1"/>
    </source>
</evidence>
<dbReference type="Proteomes" id="UP001147746">
    <property type="component" value="Unassembled WGS sequence"/>
</dbReference>
<proteinExistence type="predicted"/>
<organism evidence="1 2">
    <name type="scientific">Penicillium atrosanguineum</name>
    <dbReference type="NCBI Taxonomy" id="1132637"/>
    <lineage>
        <taxon>Eukaryota</taxon>
        <taxon>Fungi</taxon>
        <taxon>Dikarya</taxon>
        <taxon>Ascomycota</taxon>
        <taxon>Pezizomycotina</taxon>
        <taxon>Eurotiomycetes</taxon>
        <taxon>Eurotiomycetidae</taxon>
        <taxon>Eurotiales</taxon>
        <taxon>Aspergillaceae</taxon>
        <taxon>Penicillium</taxon>
    </lineage>
</organism>
<evidence type="ECO:0008006" key="3">
    <source>
        <dbReference type="Google" id="ProtNLM"/>
    </source>
</evidence>
<dbReference type="EMBL" id="JAPZBO010000005">
    <property type="protein sequence ID" value="KAJ5315306.1"/>
    <property type="molecule type" value="Genomic_DNA"/>
</dbReference>